<dbReference type="GO" id="GO:0005737">
    <property type="term" value="C:cytoplasm"/>
    <property type="evidence" value="ECO:0007669"/>
    <property type="project" value="TreeGrafter"/>
</dbReference>
<dbReference type="RefSeq" id="WP_091270987.1">
    <property type="nucleotide sequence ID" value="NZ_FNDK01000001.1"/>
</dbReference>
<proteinExistence type="predicted"/>
<dbReference type="EMBL" id="FNDK01000001">
    <property type="protein sequence ID" value="SDH09201.1"/>
    <property type="molecule type" value="Genomic_DNA"/>
</dbReference>
<evidence type="ECO:0000313" key="4">
    <source>
        <dbReference type="Proteomes" id="UP000199163"/>
    </source>
</evidence>
<dbReference type="InterPro" id="IPR050275">
    <property type="entry name" value="PGM_Phosphatase"/>
</dbReference>
<dbReference type="SMART" id="SM00855">
    <property type="entry name" value="PGAM"/>
    <property type="match status" value="1"/>
</dbReference>
<dbReference type="PANTHER" id="PTHR48100">
    <property type="entry name" value="BROAD-SPECIFICITY PHOSPHATASE YOR283W-RELATED"/>
    <property type="match status" value="1"/>
</dbReference>
<reference evidence="3 4" key="1">
    <citation type="submission" date="2016-10" db="EMBL/GenBank/DDBJ databases">
        <authorList>
            <person name="de Groot N.N."/>
        </authorList>
    </citation>
    <scope>NUCLEOTIDE SEQUENCE [LARGE SCALE GENOMIC DNA]</scope>
    <source>
        <strain evidence="3 4">DSM 21632</strain>
    </source>
</reference>
<feature type="binding site" evidence="2">
    <location>
        <position position="58"/>
    </location>
    <ligand>
        <name>substrate</name>
    </ligand>
</feature>
<evidence type="ECO:0000256" key="2">
    <source>
        <dbReference type="PIRSR" id="PIRSR613078-2"/>
    </source>
</evidence>
<protein>
    <submittedName>
        <fullName evidence="3">Alpha-ribazole phosphatase</fullName>
    </submittedName>
</protein>
<dbReference type="PANTHER" id="PTHR48100:SF1">
    <property type="entry name" value="HISTIDINE PHOSPHATASE FAMILY PROTEIN-RELATED"/>
    <property type="match status" value="1"/>
</dbReference>
<evidence type="ECO:0000256" key="1">
    <source>
        <dbReference type="PIRSR" id="PIRSR613078-1"/>
    </source>
</evidence>
<dbReference type="Pfam" id="PF00300">
    <property type="entry name" value="His_Phos_1"/>
    <property type="match status" value="1"/>
</dbReference>
<dbReference type="AlphaFoldDB" id="A0A1G7ZKA7"/>
<dbReference type="SUPFAM" id="SSF53254">
    <property type="entry name" value="Phosphoglycerate mutase-like"/>
    <property type="match status" value="1"/>
</dbReference>
<feature type="active site" description="Proton donor/acceptor" evidence="1">
    <location>
        <position position="80"/>
    </location>
</feature>
<sequence length="201" mass="23515">MVHERTVYFLRHGMTESNQKKQYCGWLDTPLLHSQRQLLSERAGCLCAEEVWTSDLQRAVQTAALLFPHAVMNIHKDLRELYFGHFEGKTYEELKSSPAYRRWIEDFEHQTPLGGESLAAFRQRIHASWTEMTTKSRSNMAVVTHSGWIREWCRMYLSKREADRRWHIPYGGGLAITFRIEGGEWKCISLQEVHVTEKNSG</sequence>
<dbReference type="CDD" id="cd07067">
    <property type="entry name" value="HP_PGM_like"/>
    <property type="match status" value="1"/>
</dbReference>
<dbReference type="STRING" id="568899.SAMN05192534_101584"/>
<name>A0A1G7ZKA7_9BACI</name>
<gene>
    <name evidence="3" type="ORF">SAMN05192534_101584</name>
</gene>
<dbReference type="Proteomes" id="UP000199163">
    <property type="component" value="Unassembled WGS sequence"/>
</dbReference>
<evidence type="ECO:0000313" key="3">
    <source>
        <dbReference type="EMBL" id="SDH09201.1"/>
    </source>
</evidence>
<feature type="binding site" evidence="2">
    <location>
        <begin position="11"/>
        <end position="18"/>
    </location>
    <ligand>
        <name>substrate</name>
    </ligand>
</feature>
<dbReference type="InterPro" id="IPR013078">
    <property type="entry name" value="His_Pase_superF_clade-1"/>
</dbReference>
<dbReference type="InterPro" id="IPR029033">
    <property type="entry name" value="His_PPase_superfam"/>
</dbReference>
<organism evidence="3 4">
    <name type="scientific">Alteribacillus persepolensis</name>
    <dbReference type="NCBI Taxonomy" id="568899"/>
    <lineage>
        <taxon>Bacteria</taxon>
        <taxon>Bacillati</taxon>
        <taxon>Bacillota</taxon>
        <taxon>Bacilli</taxon>
        <taxon>Bacillales</taxon>
        <taxon>Bacillaceae</taxon>
        <taxon>Alteribacillus</taxon>
    </lineage>
</organism>
<accession>A0A1G7ZKA7</accession>
<dbReference type="Gene3D" id="3.40.50.1240">
    <property type="entry name" value="Phosphoglycerate mutase-like"/>
    <property type="match status" value="1"/>
</dbReference>
<dbReference type="GO" id="GO:0016791">
    <property type="term" value="F:phosphatase activity"/>
    <property type="evidence" value="ECO:0007669"/>
    <property type="project" value="TreeGrafter"/>
</dbReference>
<dbReference type="OrthoDB" id="9783269at2"/>
<feature type="active site" description="Tele-phosphohistidine intermediate" evidence="1">
    <location>
        <position position="12"/>
    </location>
</feature>
<keyword evidence="4" id="KW-1185">Reference proteome</keyword>